<accession>A0ABY4BVB4</accession>
<reference evidence="1 2" key="1">
    <citation type="submission" date="2022-03" db="EMBL/GenBank/DDBJ databases">
        <title>Chryseobacterium sp. isolated from particulate matters in swine house.</title>
        <authorList>
            <person name="Won M."/>
            <person name="Kim S.-J."/>
            <person name="Kwon S.-W."/>
        </authorList>
    </citation>
    <scope>NUCLEOTIDE SEQUENCE [LARGE SCALE GENOMIC DNA]</scope>
    <source>
        <strain evidence="1 2">SC2-2</strain>
    </source>
</reference>
<sequence>MKNQSKLVVLFVEGDTEAEFYKLLISYYRSKSNKNFPEIKIINLKGIGRFEAKVISKLKNDILKDKKFAGFEINVFCCYDTDVFELAKKPPTNWAKVRKGIKELGIKSFYEIKSEKMIEDWFIKDLDGICDFLKLKRPKKVSQEGLKVLKDLFKASNKIYQKGSYTHKFLEKLDLAKIIASLKGVFNDLENCLNVKAGS</sequence>
<name>A0ABY4BVB4_9FLAO</name>
<evidence type="ECO:0000313" key="1">
    <source>
        <dbReference type="EMBL" id="UOE42122.1"/>
    </source>
</evidence>
<dbReference type="Proteomes" id="UP000831460">
    <property type="component" value="Chromosome"/>
</dbReference>
<dbReference type="RefSeq" id="WP_243551067.1">
    <property type="nucleotide sequence ID" value="NZ_CP094532.1"/>
</dbReference>
<dbReference type="EMBL" id="CP094532">
    <property type="protein sequence ID" value="UOE42122.1"/>
    <property type="molecule type" value="Genomic_DNA"/>
</dbReference>
<proteinExistence type="predicted"/>
<protein>
    <recommendedName>
        <fullName evidence="3">DUF4276 family protein</fullName>
    </recommendedName>
</protein>
<keyword evidence="2" id="KW-1185">Reference proteome</keyword>
<organism evidence="1 2">
    <name type="scientific">Chryseobacterium suipulveris</name>
    <dbReference type="NCBI Taxonomy" id="2929800"/>
    <lineage>
        <taxon>Bacteria</taxon>
        <taxon>Pseudomonadati</taxon>
        <taxon>Bacteroidota</taxon>
        <taxon>Flavobacteriia</taxon>
        <taxon>Flavobacteriales</taxon>
        <taxon>Weeksellaceae</taxon>
        <taxon>Chryseobacterium group</taxon>
        <taxon>Chryseobacterium</taxon>
    </lineage>
</organism>
<gene>
    <name evidence="1" type="ORF">MTP09_05665</name>
</gene>
<evidence type="ECO:0000313" key="2">
    <source>
        <dbReference type="Proteomes" id="UP000831460"/>
    </source>
</evidence>
<evidence type="ECO:0008006" key="3">
    <source>
        <dbReference type="Google" id="ProtNLM"/>
    </source>
</evidence>